<keyword evidence="2" id="KW-1185">Reference proteome</keyword>
<dbReference type="PaxDb" id="4081-Solyc00g006880.1.1"/>
<proteinExistence type="predicted"/>
<protein>
    <submittedName>
        <fullName evidence="1">Uncharacterized protein</fullName>
    </submittedName>
</protein>
<dbReference type="AlphaFoldDB" id="A0A494G8G5"/>
<evidence type="ECO:0000313" key="2">
    <source>
        <dbReference type="Proteomes" id="UP000004994"/>
    </source>
</evidence>
<dbReference type="EnsemblPlants" id="Solyc00g006880.1.1">
    <property type="protein sequence ID" value="Solyc00g006880.1.1"/>
    <property type="gene ID" value="Solyc00g006880.1"/>
</dbReference>
<reference evidence="1" key="2">
    <citation type="submission" date="2019-04" db="UniProtKB">
        <authorList>
            <consortium name="EnsemblPlants"/>
        </authorList>
    </citation>
    <scope>IDENTIFICATION</scope>
    <source>
        <strain evidence="1">cv. Heinz 1706</strain>
    </source>
</reference>
<accession>A0A494G8G5</accession>
<dbReference type="InParanoid" id="A0A494G8G5"/>
<dbReference type="Proteomes" id="UP000004994">
    <property type="component" value="Unassembled WGS sequence"/>
</dbReference>
<dbReference type="Gramene" id="Solyc00g006880.1.1">
    <property type="protein sequence ID" value="Solyc00g006880.1.1"/>
    <property type="gene ID" value="Solyc00g006880.1"/>
</dbReference>
<sequence>MDDPWFNQAVALGEIYSTSGYAFENRESSNRQNALVAIESILTLNNCQVPTDNGTQITHIPYTKGVIGIVALLGKFYDDNINRLVSYSIQ</sequence>
<evidence type="ECO:0000313" key="1">
    <source>
        <dbReference type="EnsemblPlants" id="Solyc00g006880.1.1"/>
    </source>
</evidence>
<reference evidence="1" key="1">
    <citation type="journal article" date="2012" name="Nature">
        <title>The tomato genome sequence provides insights into fleshy fruit evolution.</title>
        <authorList>
            <consortium name="Tomato Genome Consortium"/>
        </authorList>
    </citation>
    <scope>NUCLEOTIDE SEQUENCE [LARGE SCALE GENOMIC DNA]</scope>
    <source>
        <strain evidence="1">cv. Heinz 1706</strain>
    </source>
</reference>
<name>A0A494G8G5_SOLLC</name>
<organism evidence="1">
    <name type="scientific">Solanum lycopersicum</name>
    <name type="common">Tomato</name>
    <name type="synonym">Lycopersicon esculentum</name>
    <dbReference type="NCBI Taxonomy" id="4081"/>
    <lineage>
        <taxon>Eukaryota</taxon>
        <taxon>Viridiplantae</taxon>
        <taxon>Streptophyta</taxon>
        <taxon>Embryophyta</taxon>
        <taxon>Tracheophyta</taxon>
        <taxon>Spermatophyta</taxon>
        <taxon>Magnoliopsida</taxon>
        <taxon>eudicotyledons</taxon>
        <taxon>Gunneridae</taxon>
        <taxon>Pentapetalae</taxon>
        <taxon>asterids</taxon>
        <taxon>lamiids</taxon>
        <taxon>Solanales</taxon>
        <taxon>Solanaceae</taxon>
        <taxon>Solanoideae</taxon>
        <taxon>Solaneae</taxon>
        <taxon>Solanum</taxon>
        <taxon>Solanum subgen. Lycopersicon</taxon>
    </lineage>
</organism>